<evidence type="ECO:0000259" key="3">
    <source>
        <dbReference type="PROSITE" id="PS50943"/>
    </source>
</evidence>
<evidence type="ECO:0000256" key="1">
    <source>
        <dbReference type="ARBA" id="ARBA00023125"/>
    </source>
</evidence>
<evidence type="ECO:0000256" key="2">
    <source>
        <dbReference type="SAM" id="MobiDB-lite"/>
    </source>
</evidence>
<evidence type="ECO:0000313" key="4">
    <source>
        <dbReference type="EMBL" id="KGM35771.1"/>
    </source>
</evidence>
<accession>A0A0A0DAP5</accession>
<keyword evidence="1 4" id="KW-0238">DNA-binding</keyword>
<dbReference type="GO" id="GO:0005829">
    <property type="term" value="C:cytosol"/>
    <property type="evidence" value="ECO:0007669"/>
    <property type="project" value="TreeGrafter"/>
</dbReference>
<dbReference type="InterPro" id="IPR001387">
    <property type="entry name" value="Cro/C1-type_HTH"/>
</dbReference>
<proteinExistence type="predicted"/>
<dbReference type="Proteomes" id="UP000029995">
    <property type="component" value="Unassembled WGS sequence"/>
</dbReference>
<organism evidence="4 5">
    <name type="scientific">Inquilinus limosus MP06</name>
    <dbReference type="NCBI Taxonomy" id="1398085"/>
    <lineage>
        <taxon>Bacteria</taxon>
        <taxon>Pseudomonadati</taxon>
        <taxon>Pseudomonadota</taxon>
        <taxon>Alphaproteobacteria</taxon>
        <taxon>Rhodospirillales</taxon>
        <taxon>Rhodospirillaceae</taxon>
        <taxon>Inquilinus</taxon>
    </lineage>
</organism>
<dbReference type="GO" id="GO:0003700">
    <property type="term" value="F:DNA-binding transcription factor activity"/>
    <property type="evidence" value="ECO:0007669"/>
    <property type="project" value="TreeGrafter"/>
</dbReference>
<dbReference type="Gene3D" id="1.10.260.40">
    <property type="entry name" value="lambda repressor-like DNA-binding domains"/>
    <property type="match status" value="1"/>
</dbReference>
<dbReference type="GO" id="GO:0003677">
    <property type="term" value="F:DNA binding"/>
    <property type="evidence" value="ECO:0007669"/>
    <property type="project" value="UniProtKB-KW"/>
</dbReference>
<dbReference type="InterPro" id="IPR011051">
    <property type="entry name" value="RmlC_Cupin_sf"/>
</dbReference>
<protein>
    <submittedName>
        <fullName evidence="4">DNA-binding protein</fullName>
    </submittedName>
</protein>
<dbReference type="InterPro" id="IPR010982">
    <property type="entry name" value="Lambda_DNA-bd_dom_sf"/>
</dbReference>
<feature type="region of interest" description="Disordered" evidence="2">
    <location>
        <begin position="88"/>
        <end position="112"/>
    </location>
</feature>
<feature type="domain" description="HTH cro/C1-type" evidence="3">
    <location>
        <begin position="20"/>
        <end position="74"/>
    </location>
</feature>
<gene>
    <name evidence="4" type="ORF">P409_02500</name>
</gene>
<dbReference type="InterPro" id="IPR050807">
    <property type="entry name" value="TransReg_Diox_bact_type"/>
</dbReference>
<dbReference type="InterPro" id="IPR014710">
    <property type="entry name" value="RmlC-like_jellyroll"/>
</dbReference>
<dbReference type="Pfam" id="PF01381">
    <property type="entry name" value="HTH_3"/>
    <property type="match status" value="1"/>
</dbReference>
<name>A0A0A0DAP5_9PROT</name>
<dbReference type="PANTHER" id="PTHR46797:SF10">
    <property type="entry name" value="BLR1115 PROTEIN"/>
    <property type="match status" value="1"/>
</dbReference>
<dbReference type="PANTHER" id="PTHR46797">
    <property type="entry name" value="HTH-TYPE TRANSCRIPTIONAL REGULATOR"/>
    <property type="match status" value="1"/>
</dbReference>
<dbReference type="SUPFAM" id="SSF51182">
    <property type="entry name" value="RmlC-like cupins"/>
    <property type="match status" value="1"/>
</dbReference>
<reference evidence="4 5" key="1">
    <citation type="submission" date="2014-01" db="EMBL/GenBank/DDBJ databases">
        <title>Genome sequence determination for a cystic fibrosis isolate, Inquilinus limosus.</title>
        <authorList>
            <person name="Pino M."/>
            <person name="Di Conza J."/>
            <person name="Gutkind G."/>
        </authorList>
    </citation>
    <scope>NUCLEOTIDE SEQUENCE [LARGE SCALE GENOMIC DNA]</scope>
    <source>
        <strain evidence="4 5">MP06</strain>
    </source>
</reference>
<dbReference type="AlphaFoldDB" id="A0A0A0DAP5"/>
<dbReference type="RefSeq" id="WP_034831449.1">
    <property type="nucleotide sequence ID" value="NZ_JANX01000012.1"/>
</dbReference>
<comment type="caution">
    <text evidence="4">The sequence shown here is derived from an EMBL/GenBank/DDBJ whole genome shotgun (WGS) entry which is preliminary data.</text>
</comment>
<dbReference type="PROSITE" id="PS50943">
    <property type="entry name" value="HTH_CROC1"/>
    <property type="match status" value="1"/>
</dbReference>
<dbReference type="CDD" id="cd00093">
    <property type="entry name" value="HTH_XRE"/>
    <property type="match status" value="1"/>
</dbReference>
<dbReference type="CDD" id="cd02209">
    <property type="entry name" value="cupin_XRE_C"/>
    <property type="match status" value="1"/>
</dbReference>
<evidence type="ECO:0000313" key="5">
    <source>
        <dbReference type="Proteomes" id="UP000029995"/>
    </source>
</evidence>
<dbReference type="SMART" id="SM00530">
    <property type="entry name" value="HTH_XRE"/>
    <property type="match status" value="1"/>
</dbReference>
<dbReference type="Gene3D" id="2.60.120.10">
    <property type="entry name" value="Jelly Rolls"/>
    <property type="match status" value="1"/>
</dbReference>
<sequence length="193" mass="21202">MRSDVISDLEPVDARLAARLAALRAEQGWSLDALAERSGISRATLSRLERGETSPTASLLGRLCTAYGRTMSGLIAEVETDPPQLLRREEQPGWTDPETGFRRRSVSPPATGFRGELVEGVLPPGAVVSYDTPPIHGIEQHVWMLEGELELLVDDTVHRLGPGDCLRYRLFGPTRFHCPGPRPAHYVIALCKP</sequence>
<dbReference type="EMBL" id="JANX01000012">
    <property type="protein sequence ID" value="KGM35771.1"/>
    <property type="molecule type" value="Genomic_DNA"/>
</dbReference>
<dbReference type="SUPFAM" id="SSF47413">
    <property type="entry name" value="lambda repressor-like DNA-binding domains"/>
    <property type="match status" value="1"/>
</dbReference>